<dbReference type="EMBL" id="JANPWB010000013">
    <property type="protein sequence ID" value="KAJ1108463.1"/>
    <property type="molecule type" value="Genomic_DNA"/>
</dbReference>
<dbReference type="AlphaFoldDB" id="A0AAV7N5H0"/>
<proteinExistence type="predicted"/>
<name>A0AAV7N5H0_PLEWA</name>
<accession>A0AAV7N5H0</accession>
<evidence type="ECO:0000313" key="2">
    <source>
        <dbReference type="EMBL" id="KAJ1108463.1"/>
    </source>
</evidence>
<organism evidence="2 3">
    <name type="scientific">Pleurodeles waltl</name>
    <name type="common">Iberian ribbed newt</name>
    <dbReference type="NCBI Taxonomy" id="8319"/>
    <lineage>
        <taxon>Eukaryota</taxon>
        <taxon>Metazoa</taxon>
        <taxon>Chordata</taxon>
        <taxon>Craniata</taxon>
        <taxon>Vertebrata</taxon>
        <taxon>Euteleostomi</taxon>
        <taxon>Amphibia</taxon>
        <taxon>Batrachia</taxon>
        <taxon>Caudata</taxon>
        <taxon>Salamandroidea</taxon>
        <taxon>Salamandridae</taxon>
        <taxon>Pleurodelinae</taxon>
        <taxon>Pleurodeles</taxon>
    </lineage>
</organism>
<evidence type="ECO:0000256" key="1">
    <source>
        <dbReference type="SAM" id="MobiDB-lite"/>
    </source>
</evidence>
<sequence>MRVRHLQGGVLQAQQEQPCHHIGDEGGPTSPADVQPQQTIADSHQCHQQAQFLTAATIDLDENDSNGISRNGTKLELPPAAEDPVSGSNVDHVLPPMVGEREVSGRCQVNTFGEERNIPPHQYDGVILWPFNKEVYSMV</sequence>
<evidence type="ECO:0000313" key="3">
    <source>
        <dbReference type="Proteomes" id="UP001066276"/>
    </source>
</evidence>
<comment type="caution">
    <text evidence="2">The sequence shown here is derived from an EMBL/GenBank/DDBJ whole genome shotgun (WGS) entry which is preliminary data.</text>
</comment>
<keyword evidence="3" id="KW-1185">Reference proteome</keyword>
<dbReference type="Proteomes" id="UP001066276">
    <property type="component" value="Chromosome 9"/>
</dbReference>
<feature type="region of interest" description="Disordered" evidence="1">
    <location>
        <begin position="1"/>
        <end position="95"/>
    </location>
</feature>
<gene>
    <name evidence="2" type="ORF">NDU88_005839</name>
</gene>
<feature type="compositionally biased region" description="Polar residues" evidence="1">
    <location>
        <begin position="35"/>
        <end position="54"/>
    </location>
</feature>
<reference evidence="2" key="1">
    <citation type="journal article" date="2022" name="bioRxiv">
        <title>Sequencing and chromosome-scale assembly of the giantPleurodeles waltlgenome.</title>
        <authorList>
            <person name="Brown T."/>
            <person name="Elewa A."/>
            <person name="Iarovenko S."/>
            <person name="Subramanian E."/>
            <person name="Araus A.J."/>
            <person name="Petzold A."/>
            <person name="Susuki M."/>
            <person name="Suzuki K.-i.T."/>
            <person name="Hayashi T."/>
            <person name="Toyoda A."/>
            <person name="Oliveira C."/>
            <person name="Osipova E."/>
            <person name="Leigh N.D."/>
            <person name="Simon A."/>
            <person name="Yun M.H."/>
        </authorList>
    </citation>
    <scope>NUCLEOTIDE SEQUENCE</scope>
    <source>
        <strain evidence="2">20211129_DDA</strain>
        <tissue evidence="2">Liver</tissue>
    </source>
</reference>
<protein>
    <submittedName>
        <fullName evidence="2">Uncharacterized protein</fullName>
    </submittedName>
</protein>